<keyword evidence="5" id="KW-1185">Reference proteome</keyword>
<dbReference type="EMBL" id="JAPEUL010000007">
    <property type="protein sequence ID" value="MCW4629111.1"/>
    <property type="molecule type" value="Genomic_DNA"/>
</dbReference>
<name>A0ABT3KEZ1_9GAMM</name>
<dbReference type="InterPro" id="IPR016181">
    <property type="entry name" value="Acyl_CoA_acyltransferase"/>
</dbReference>
<dbReference type="PANTHER" id="PTHR10908:SF0">
    <property type="entry name" value="SEROTONIN N-ACETYLTRANSFERASE"/>
    <property type="match status" value="1"/>
</dbReference>
<dbReference type="PANTHER" id="PTHR10908">
    <property type="entry name" value="SEROTONIN N-ACETYLTRANSFERASE"/>
    <property type="match status" value="1"/>
</dbReference>
<dbReference type="RefSeq" id="WP_265218307.1">
    <property type="nucleotide sequence ID" value="NZ_JAPEUL010000007.1"/>
</dbReference>
<gene>
    <name evidence="4" type="ORF">ONZ52_09100</name>
</gene>
<dbReference type="InterPro" id="IPR051635">
    <property type="entry name" value="SNAT-like"/>
</dbReference>
<dbReference type="CDD" id="cd04301">
    <property type="entry name" value="NAT_SF"/>
    <property type="match status" value="1"/>
</dbReference>
<keyword evidence="2" id="KW-0012">Acyltransferase</keyword>
<dbReference type="Proteomes" id="UP001431181">
    <property type="component" value="Unassembled WGS sequence"/>
</dbReference>
<evidence type="ECO:0000313" key="5">
    <source>
        <dbReference type="Proteomes" id="UP001431181"/>
    </source>
</evidence>
<dbReference type="InterPro" id="IPR000182">
    <property type="entry name" value="GNAT_dom"/>
</dbReference>
<evidence type="ECO:0000313" key="4">
    <source>
        <dbReference type="EMBL" id="MCW4629111.1"/>
    </source>
</evidence>
<evidence type="ECO:0000256" key="1">
    <source>
        <dbReference type="ARBA" id="ARBA00022679"/>
    </source>
</evidence>
<evidence type="ECO:0000259" key="3">
    <source>
        <dbReference type="PROSITE" id="PS51186"/>
    </source>
</evidence>
<protein>
    <submittedName>
        <fullName evidence="4">GNAT family N-acetyltransferase</fullName>
    </submittedName>
</protein>
<comment type="caution">
    <text evidence="4">The sequence shown here is derived from an EMBL/GenBank/DDBJ whole genome shotgun (WGS) entry which is preliminary data.</text>
</comment>
<organism evidence="4 5">
    <name type="scientific">Marinomonas rhodophyticola</name>
    <dbReference type="NCBI Taxonomy" id="2992803"/>
    <lineage>
        <taxon>Bacteria</taxon>
        <taxon>Pseudomonadati</taxon>
        <taxon>Pseudomonadota</taxon>
        <taxon>Gammaproteobacteria</taxon>
        <taxon>Oceanospirillales</taxon>
        <taxon>Oceanospirillaceae</taxon>
        <taxon>Marinomonas</taxon>
    </lineage>
</organism>
<proteinExistence type="predicted"/>
<dbReference type="Gene3D" id="3.40.630.30">
    <property type="match status" value="1"/>
</dbReference>
<dbReference type="PROSITE" id="PS51186">
    <property type="entry name" value="GNAT"/>
    <property type="match status" value="1"/>
</dbReference>
<keyword evidence="1" id="KW-0808">Transferase</keyword>
<reference evidence="4" key="1">
    <citation type="submission" date="2022-11" db="EMBL/GenBank/DDBJ databases">
        <title>Marinomonas sp. nov., isolated from marine algae.</title>
        <authorList>
            <person name="Choi D.G."/>
            <person name="Kim J.M."/>
            <person name="Lee J.K."/>
            <person name="Baek J.H."/>
            <person name="Jeon C.O."/>
        </authorList>
    </citation>
    <scope>NUCLEOTIDE SEQUENCE</scope>
    <source>
        <strain evidence="4">KJ51-3</strain>
    </source>
</reference>
<evidence type="ECO:0000256" key="2">
    <source>
        <dbReference type="ARBA" id="ARBA00023315"/>
    </source>
</evidence>
<sequence length="179" mass="20249">MKNMSIQPISQTMWDEILQIQAEAYSEIEPESLEVLQSKWQQSPACCFAYLEEKRALEEQNGPEDKEEAQGILGYLLAHAWHSETPPKLYQTLSESSHGSILFLHDLALSKRALGRGIGSQMVKHLLETATLLGFNSVLLVSVQDSVPFWQKHGFNEVTNQQASDSYGEDAKIMRRRLT</sequence>
<dbReference type="SUPFAM" id="SSF55729">
    <property type="entry name" value="Acyl-CoA N-acyltransferases (Nat)"/>
    <property type="match status" value="1"/>
</dbReference>
<feature type="domain" description="N-acetyltransferase" evidence="3">
    <location>
        <begin position="4"/>
        <end position="179"/>
    </location>
</feature>
<accession>A0ABT3KEZ1</accession>
<dbReference type="Pfam" id="PF00583">
    <property type="entry name" value="Acetyltransf_1"/>
    <property type="match status" value="1"/>
</dbReference>